<organism evidence="8 9">
    <name type="scientific">Sparus aurata</name>
    <name type="common">Gilthead sea bream</name>
    <dbReference type="NCBI Taxonomy" id="8175"/>
    <lineage>
        <taxon>Eukaryota</taxon>
        <taxon>Metazoa</taxon>
        <taxon>Chordata</taxon>
        <taxon>Craniata</taxon>
        <taxon>Vertebrata</taxon>
        <taxon>Euteleostomi</taxon>
        <taxon>Actinopterygii</taxon>
        <taxon>Neopterygii</taxon>
        <taxon>Teleostei</taxon>
        <taxon>Neoteleostei</taxon>
        <taxon>Acanthomorphata</taxon>
        <taxon>Eupercaria</taxon>
        <taxon>Spariformes</taxon>
        <taxon>Sparidae</taxon>
        <taxon>Sparus</taxon>
    </lineage>
</organism>
<evidence type="ECO:0000256" key="1">
    <source>
        <dbReference type="ARBA" id="ARBA00022729"/>
    </source>
</evidence>
<dbReference type="Pfam" id="PF13927">
    <property type="entry name" value="Ig_3"/>
    <property type="match status" value="1"/>
</dbReference>
<gene>
    <name evidence="8" type="primary">LOC115577700</name>
</gene>
<dbReference type="Pfam" id="PF13895">
    <property type="entry name" value="Ig_2"/>
    <property type="match status" value="1"/>
</dbReference>
<dbReference type="InterPro" id="IPR003599">
    <property type="entry name" value="Ig_sub"/>
</dbReference>
<accession>A0A671TXM6</accession>
<evidence type="ECO:0000256" key="2">
    <source>
        <dbReference type="ARBA" id="ARBA00023157"/>
    </source>
</evidence>
<feature type="domain" description="Ig-like" evidence="7">
    <location>
        <begin position="227"/>
        <end position="308"/>
    </location>
</feature>
<dbReference type="GeneTree" id="ENSGT01100000263479"/>
<dbReference type="InterPro" id="IPR013783">
    <property type="entry name" value="Ig-like_fold"/>
</dbReference>
<dbReference type="GeneID" id="115577700"/>
<dbReference type="Proteomes" id="UP000472265">
    <property type="component" value="Unassembled WGS sequence"/>
</dbReference>
<evidence type="ECO:0000313" key="9">
    <source>
        <dbReference type="Proteomes" id="UP000472265"/>
    </source>
</evidence>
<feature type="signal peptide" evidence="6">
    <location>
        <begin position="1"/>
        <end position="21"/>
    </location>
</feature>
<keyword evidence="4" id="KW-0393">Immunoglobulin domain</keyword>
<dbReference type="PANTHER" id="PTHR44337:SF17">
    <property type="entry name" value="CARCINOEMBRYONIC ANTIGEN-RELATED CELL ADHESION MOLECULE 5 ISOFORM X1"/>
    <property type="match status" value="1"/>
</dbReference>
<protein>
    <submittedName>
        <fullName evidence="8">Carcinoembryonic antigen-related cell adhesion molecule 20-like</fullName>
    </submittedName>
</protein>
<evidence type="ECO:0000256" key="4">
    <source>
        <dbReference type="ARBA" id="ARBA00023319"/>
    </source>
</evidence>
<keyword evidence="1 6" id="KW-0732">Signal</keyword>
<reference evidence="8" key="1">
    <citation type="submission" date="2025-08" db="UniProtKB">
        <authorList>
            <consortium name="Ensembl"/>
        </authorList>
    </citation>
    <scope>IDENTIFICATION</scope>
</reference>
<evidence type="ECO:0000256" key="5">
    <source>
        <dbReference type="SAM" id="Phobius"/>
    </source>
</evidence>
<sequence length="540" mass="57093">MDLFSVKTLLVLLYFTGCCVGQDDILPDGPVDAIVGRNVTLKTLLKNPTFMVVTWSYSDGAELASIVAVAQGSFKVSEAYEGRVWVNVTNGDLTLGPLKATDSGDYSISVTFSDLSTKAAEIKLQVLEPVSDVVIKSNMPEAIENNSTVILTCSAKGSFLKFTWTNGTAPIVADGKRITLKEDEKSSMLTITGVLRTDLVGPIVCTAANKLETEKSAAFNMTVYYGPDAVAITPPNPPPFLRAGSNFSLSCAAQSSPPATFAWYHNNTMMEAAGPVLTLETIEKHKFGKTTGEYTCKAANAKTMMTVSSPVVSFAVMDPITGVKVSGPTETLIAGNSSANISCMATAGSVQTTTWLKDGTPLAASARVVFAADLSSVMISTLQKEDNGEYVCQLSNPVNKEQAAYKMVVNYGPEPVTVTGAEAVEVHDTVLLKCAAASVPPASFTWKFNGTVTDVKTAEFSIEDPKYKNSGTYMCEAYNAVTGKTTSASHFLSVKEEGALDEGLSDGAIAGIVIAVLIALGAAIGVIIWCRQKVPVESPY</sequence>
<dbReference type="Pfam" id="PF07679">
    <property type="entry name" value="I-set"/>
    <property type="match status" value="2"/>
</dbReference>
<dbReference type="OMA" id="LQWIHNG"/>
<evidence type="ECO:0000256" key="6">
    <source>
        <dbReference type="SAM" id="SignalP"/>
    </source>
</evidence>
<dbReference type="AlphaFoldDB" id="A0A671TXM6"/>
<evidence type="ECO:0000313" key="8">
    <source>
        <dbReference type="Ensembl" id="ENSSAUP00010006140.1"/>
    </source>
</evidence>
<dbReference type="PANTHER" id="PTHR44337">
    <property type="entry name" value="CARCINOEMBRYONIC ANTIGEN-RELATED CELL ADHESION MOLECULE 8"/>
    <property type="match status" value="1"/>
</dbReference>
<dbReference type="SMART" id="SM00408">
    <property type="entry name" value="IGc2"/>
    <property type="match status" value="3"/>
</dbReference>
<keyword evidence="5" id="KW-1133">Transmembrane helix</keyword>
<reference evidence="8" key="2">
    <citation type="submission" date="2025-09" db="UniProtKB">
        <authorList>
            <consortium name="Ensembl"/>
        </authorList>
    </citation>
    <scope>IDENTIFICATION</scope>
</reference>
<keyword evidence="3" id="KW-0325">Glycoprotein</keyword>
<feature type="chain" id="PRO_5025684968" evidence="6">
    <location>
        <begin position="22"/>
        <end position="540"/>
    </location>
</feature>
<dbReference type="OrthoDB" id="6353782at2759"/>
<keyword evidence="2" id="KW-1015">Disulfide bond</keyword>
<proteinExistence type="predicted"/>
<name>A0A671TXM6_SPAAU</name>
<dbReference type="RefSeq" id="XP_030266466.1">
    <property type="nucleotide sequence ID" value="XM_030410606.1"/>
</dbReference>
<dbReference type="InterPro" id="IPR052598">
    <property type="entry name" value="IgSF_CEA-related"/>
</dbReference>
<keyword evidence="5" id="KW-0812">Transmembrane</keyword>
<feature type="domain" description="Ig-like" evidence="7">
    <location>
        <begin position="310"/>
        <end position="410"/>
    </location>
</feature>
<dbReference type="Gene3D" id="2.60.40.10">
    <property type="entry name" value="Immunoglobulins"/>
    <property type="match status" value="5"/>
</dbReference>
<dbReference type="InterPro" id="IPR036179">
    <property type="entry name" value="Ig-like_dom_sf"/>
</dbReference>
<dbReference type="FunCoup" id="A0A671TXM6">
    <property type="interactions" value="266"/>
</dbReference>
<feature type="domain" description="Ig-like" evidence="7">
    <location>
        <begin position="413"/>
        <end position="493"/>
    </location>
</feature>
<dbReference type="Ensembl" id="ENSSAUT00010006608.1">
    <property type="protein sequence ID" value="ENSSAUP00010006140.1"/>
    <property type="gene ID" value="ENSSAUG00010003118.1"/>
</dbReference>
<evidence type="ECO:0000256" key="3">
    <source>
        <dbReference type="ARBA" id="ARBA00023180"/>
    </source>
</evidence>
<dbReference type="SMART" id="SM00409">
    <property type="entry name" value="IG"/>
    <property type="match status" value="5"/>
</dbReference>
<keyword evidence="9" id="KW-1185">Reference proteome</keyword>
<dbReference type="InParanoid" id="A0A671TXM6"/>
<dbReference type="PROSITE" id="PS50835">
    <property type="entry name" value="IG_LIKE"/>
    <property type="match status" value="4"/>
</dbReference>
<dbReference type="InterPro" id="IPR003598">
    <property type="entry name" value="Ig_sub2"/>
</dbReference>
<keyword evidence="5" id="KW-0472">Membrane</keyword>
<dbReference type="InterPro" id="IPR013098">
    <property type="entry name" value="Ig_I-set"/>
</dbReference>
<evidence type="ECO:0000259" key="7">
    <source>
        <dbReference type="PROSITE" id="PS50835"/>
    </source>
</evidence>
<dbReference type="SUPFAM" id="SSF48726">
    <property type="entry name" value="Immunoglobulin"/>
    <property type="match status" value="4"/>
</dbReference>
<dbReference type="InterPro" id="IPR007110">
    <property type="entry name" value="Ig-like_dom"/>
</dbReference>
<feature type="domain" description="Ig-like" evidence="7">
    <location>
        <begin position="129"/>
        <end position="222"/>
    </location>
</feature>
<feature type="transmembrane region" description="Helical" evidence="5">
    <location>
        <begin position="508"/>
        <end position="530"/>
    </location>
</feature>